<protein>
    <submittedName>
        <fullName evidence="2">Uncharacterized protein</fullName>
    </submittedName>
</protein>
<evidence type="ECO:0000313" key="2">
    <source>
        <dbReference type="EMBL" id="QHU07949.1"/>
    </source>
</evidence>
<dbReference type="EMBL" id="MN740694">
    <property type="protein sequence ID" value="QHU07949.1"/>
    <property type="molecule type" value="Genomic_DNA"/>
</dbReference>
<dbReference type="AlphaFoldDB" id="A0A6C0JQW8"/>
<reference evidence="2" key="1">
    <citation type="journal article" date="2020" name="Nature">
        <title>Giant virus diversity and host interactions through global metagenomics.</title>
        <authorList>
            <person name="Schulz F."/>
            <person name="Roux S."/>
            <person name="Paez-Espino D."/>
            <person name="Jungbluth S."/>
            <person name="Walsh D.A."/>
            <person name="Denef V.J."/>
            <person name="McMahon K.D."/>
            <person name="Konstantinidis K.T."/>
            <person name="Eloe-Fadrosh E.A."/>
            <person name="Kyrpides N.C."/>
            <person name="Woyke T."/>
        </authorList>
    </citation>
    <scope>NUCLEOTIDE SEQUENCE</scope>
    <source>
        <strain evidence="2">GVMAG-S-1062768-28</strain>
    </source>
</reference>
<sequence length="727" mass="83129">MQTIEIGKSYNGKKEDGTYFTFKVVNDKVPTMVTSDNQVYFLSNVEKSGNFTQVWSSLTTIFYSQDQKTEEKVIVPDKPLFPLSSIHPTMSFSVGDYLTYKDGKNTADVIIVGGTTFPHEIVYIVNENTKNYPFDALTGKKENVTLPVGTIIGGVIEENGTPNPAPTNWLNQDQTITNNNKVTVNHTDFDKLVVTKTKNIYINGKPILPITGREYNVSAKIDTGDSSSNVDSSNVDSSNVDSSNVGVQGFLKYNEKSIDITLTTDEYGTPNSNGTTTSTVSIDPIGRFMFLGKPYTITKMQLRLFEKTPEIGDIYVIETDTFVFTHCKIAEDNKFVCLTHGSVCTDYRWDSETGKVYGLPSNSEYGTIIKTEFVRKANPMIDDPKENGLYEFYFYWDTKQSHNCRMLTKDTFEYVNDYKFCGKRQIGYDIQACDIVNSKFISMYTQQSEKLDKFMRDLETIDDPINKVKESSYLGLADLTVGGVYEVTISTGRVSMMKVTGKDKYMYINENEKNRWFSHTDGQLYGTKEKNDPLIYHGTINRKIVAIKFIKMGDKKFDYVLYYNVYGEWRSQTISSCYDVDDLSTFASTAKDVGPITYTNYWVERGANPWDMSKLVQLVDEENKSRIQQSVINEQIRVLTNQIQEKIDTCKKLTEENKQRWNDNKLYAEYRDFYNWCQEPSSTKLETPVSRIVKEHVLASLQKELAVAQFKQHDRLQQAIKRCNETK</sequence>
<feature type="region of interest" description="Disordered" evidence="1">
    <location>
        <begin position="222"/>
        <end position="241"/>
    </location>
</feature>
<organism evidence="2">
    <name type="scientific">viral metagenome</name>
    <dbReference type="NCBI Taxonomy" id="1070528"/>
    <lineage>
        <taxon>unclassified sequences</taxon>
        <taxon>metagenomes</taxon>
        <taxon>organismal metagenomes</taxon>
    </lineage>
</organism>
<evidence type="ECO:0000256" key="1">
    <source>
        <dbReference type="SAM" id="MobiDB-lite"/>
    </source>
</evidence>
<feature type="compositionally biased region" description="Low complexity" evidence="1">
    <location>
        <begin position="225"/>
        <end position="241"/>
    </location>
</feature>
<name>A0A6C0JQW8_9ZZZZ</name>
<proteinExistence type="predicted"/>
<accession>A0A6C0JQW8</accession>